<evidence type="ECO:0000313" key="2">
    <source>
        <dbReference type="EMBL" id="OKO93937.1"/>
    </source>
</evidence>
<dbReference type="EMBL" id="MNBE01000723">
    <property type="protein sequence ID" value="OKO93937.1"/>
    <property type="molecule type" value="Genomic_DNA"/>
</dbReference>
<name>A0A1Q5T0Y2_9EURO</name>
<dbReference type="Gene3D" id="3.40.50.1820">
    <property type="entry name" value="alpha/beta hydrolase"/>
    <property type="match status" value="1"/>
</dbReference>
<dbReference type="GO" id="GO:0072330">
    <property type="term" value="P:monocarboxylic acid biosynthetic process"/>
    <property type="evidence" value="ECO:0007669"/>
    <property type="project" value="UniProtKB-ARBA"/>
</dbReference>
<gene>
    <name evidence="2" type="ORF">PENSUB_12216</name>
</gene>
<dbReference type="SUPFAM" id="SSF53474">
    <property type="entry name" value="alpha/beta-Hydrolases"/>
    <property type="match status" value="1"/>
</dbReference>
<dbReference type="GO" id="GO:0017000">
    <property type="term" value="P:antibiotic biosynthetic process"/>
    <property type="evidence" value="ECO:0007669"/>
    <property type="project" value="UniProtKB-ARBA"/>
</dbReference>
<dbReference type="InterPro" id="IPR000073">
    <property type="entry name" value="AB_hydrolase_1"/>
</dbReference>
<comment type="caution">
    <text evidence="2">The sequence shown here is derived from an EMBL/GenBank/DDBJ whole genome shotgun (WGS) entry which is preliminary data.</text>
</comment>
<dbReference type="PANTHER" id="PTHR45763">
    <property type="entry name" value="HYDROLASE, ALPHA/BETA FOLD FAMILY PROTEIN, EXPRESSED-RELATED"/>
    <property type="match status" value="1"/>
</dbReference>
<sequence>MASASILQDPLLQARHKQSVTLSNGRALGYAEFGSLNKDATTILVFHGWPGSRLESAVFHFAASELNVRIIGIDRPGIGLSSPQPKRKLLDWPVDVRELVRHLKLERYYIIGVSAGGPHALACAHERAENELLGVGIVSGPGPWALGTKGASIDLKVTLNLVAYAPWLVRYFMNSKIGRPAQDPDPAKLDQLMRSQMKNMPPADLVFAEKYPAKVDIMIAAVRESFTQGADPNVKDGQMLTSEWGFDLKDIKVKKVLVWQGTKDVNVPVERGRYLAEHIPQAILREYEGDTHITIHEHATEMLRDLVSVSTTKI</sequence>
<dbReference type="Pfam" id="PF00561">
    <property type="entry name" value="Abhydrolase_1"/>
    <property type="match status" value="1"/>
</dbReference>
<protein>
    <recommendedName>
        <fullName evidence="1">AB hydrolase-1 domain-containing protein</fullName>
    </recommendedName>
</protein>
<proteinExistence type="predicted"/>
<keyword evidence="3" id="KW-1185">Reference proteome</keyword>
<dbReference type="InterPro" id="IPR029058">
    <property type="entry name" value="AB_hydrolase_fold"/>
</dbReference>
<dbReference type="Proteomes" id="UP000186955">
    <property type="component" value="Unassembled WGS sequence"/>
</dbReference>
<dbReference type="OrthoDB" id="294702at2759"/>
<reference evidence="2 3" key="1">
    <citation type="submission" date="2016-10" db="EMBL/GenBank/DDBJ databases">
        <title>Genome sequence of the ascomycete fungus Penicillium subrubescens.</title>
        <authorList>
            <person name="De Vries R.P."/>
            <person name="Peng M."/>
            <person name="Dilokpimol A."/>
            <person name="Hilden K."/>
            <person name="Makela M.R."/>
            <person name="Grigoriev I."/>
            <person name="Riley R."/>
            <person name="Granchi Z."/>
        </authorList>
    </citation>
    <scope>NUCLEOTIDE SEQUENCE [LARGE SCALE GENOMIC DNA]</scope>
    <source>
        <strain evidence="2 3">CBS 132785</strain>
    </source>
</reference>
<accession>A0A1Q5T0Y2</accession>
<evidence type="ECO:0000259" key="1">
    <source>
        <dbReference type="Pfam" id="PF00561"/>
    </source>
</evidence>
<dbReference type="PANTHER" id="PTHR45763:SF46">
    <property type="entry name" value="AB HYDROLASE-1 DOMAIN-CONTAINING PROTEIN"/>
    <property type="match status" value="1"/>
</dbReference>
<dbReference type="STRING" id="1316194.A0A1Q5T0Y2"/>
<organism evidence="2 3">
    <name type="scientific">Penicillium subrubescens</name>
    <dbReference type="NCBI Taxonomy" id="1316194"/>
    <lineage>
        <taxon>Eukaryota</taxon>
        <taxon>Fungi</taxon>
        <taxon>Dikarya</taxon>
        <taxon>Ascomycota</taxon>
        <taxon>Pezizomycotina</taxon>
        <taxon>Eurotiomycetes</taxon>
        <taxon>Eurotiomycetidae</taxon>
        <taxon>Eurotiales</taxon>
        <taxon>Aspergillaceae</taxon>
        <taxon>Penicillium</taxon>
    </lineage>
</organism>
<feature type="domain" description="AB hydrolase-1" evidence="1">
    <location>
        <begin position="42"/>
        <end position="129"/>
    </location>
</feature>
<evidence type="ECO:0000313" key="3">
    <source>
        <dbReference type="Proteomes" id="UP000186955"/>
    </source>
</evidence>
<dbReference type="AlphaFoldDB" id="A0A1Q5T0Y2"/>